<gene>
    <name evidence="1" type="ORF">N7476_000135</name>
</gene>
<dbReference type="SUPFAM" id="SSF81383">
    <property type="entry name" value="F-box domain"/>
    <property type="match status" value="1"/>
</dbReference>
<evidence type="ECO:0000313" key="2">
    <source>
        <dbReference type="Proteomes" id="UP001147746"/>
    </source>
</evidence>
<evidence type="ECO:0008006" key="3">
    <source>
        <dbReference type="Google" id="ProtNLM"/>
    </source>
</evidence>
<dbReference type="Proteomes" id="UP001147746">
    <property type="component" value="Unassembled WGS sequence"/>
</dbReference>
<reference evidence="1" key="2">
    <citation type="journal article" date="2023" name="IMA Fungus">
        <title>Comparative genomic study of the Penicillium genus elucidates a diverse pangenome and 15 lateral gene transfer events.</title>
        <authorList>
            <person name="Petersen C."/>
            <person name="Sorensen T."/>
            <person name="Nielsen M.R."/>
            <person name="Sondergaard T.E."/>
            <person name="Sorensen J.L."/>
            <person name="Fitzpatrick D.A."/>
            <person name="Frisvad J.C."/>
            <person name="Nielsen K.L."/>
        </authorList>
    </citation>
    <scope>NUCLEOTIDE SEQUENCE</scope>
    <source>
        <strain evidence="1">IBT 21472</strain>
    </source>
</reference>
<comment type="caution">
    <text evidence="1">The sequence shown here is derived from an EMBL/GenBank/DDBJ whole genome shotgun (WGS) entry which is preliminary data.</text>
</comment>
<protein>
    <recommendedName>
        <fullName evidence="3">F-box domain-containing protein</fullName>
    </recommendedName>
</protein>
<dbReference type="AlphaFoldDB" id="A0A9W9QG26"/>
<dbReference type="EMBL" id="JAPZBO010000001">
    <property type="protein sequence ID" value="KAJ5330352.1"/>
    <property type="molecule type" value="Genomic_DNA"/>
</dbReference>
<keyword evidence="2" id="KW-1185">Reference proteome</keyword>
<name>A0A9W9QG26_9EURO</name>
<organism evidence="1 2">
    <name type="scientific">Penicillium atrosanguineum</name>
    <dbReference type="NCBI Taxonomy" id="1132637"/>
    <lineage>
        <taxon>Eukaryota</taxon>
        <taxon>Fungi</taxon>
        <taxon>Dikarya</taxon>
        <taxon>Ascomycota</taxon>
        <taxon>Pezizomycotina</taxon>
        <taxon>Eurotiomycetes</taxon>
        <taxon>Eurotiomycetidae</taxon>
        <taxon>Eurotiales</taxon>
        <taxon>Aspergillaceae</taxon>
        <taxon>Penicillium</taxon>
    </lineage>
</organism>
<sequence>MCSPGRHSSPIMDWTKLPPEVLEIILTHLDLDTVKALRLTDRKLADKCIGPCFLSSIQQPIFDVSSHSLRSLYALACNPALSNMIYSLTFLAISLHSSELMKNVSSAKRTVRKSHGSFVTATTVAYPPEELSNAKNDLNWLRGQKKARANELSSEMIELIHFALKGFGELNSIQLDGAVITGRTQRESTWNDEWHPLWKRGSHVFSLVITAMAQSGISVKKFDAYRSTPRCCIPSGDITTYASSLNPSQLGLVGKGLESLKLSISAEVQNARDLANALKIVGPDEYTPDGLLSRDDPGAELADGTPGITPLLKSVSALRELDLSFRHTLKDGTTDSYDRIIESIAHETQFPILEKCAYSGFLAKRDSILLFLQKHPDLRSFTLHECVLTTGSWTPIFSHLDQSMPRLENVSFSNLYGKHKQEEEGKQEVDGAVKYLKILLKILLKISLIEKFSPLANKFEYELQWDLETRKSHFEA</sequence>
<accession>A0A9W9QG26</accession>
<reference evidence="1" key="1">
    <citation type="submission" date="2022-12" db="EMBL/GenBank/DDBJ databases">
        <authorList>
            <person name="Petersen C."/>
        </authorList>
    </citation>
    <scope>NUCLEOTIDE SEQUENCE</scope>
    <source>
        <strain evidence="1">IBT 21472</strain>
    </source>
</reference>
<proteinExistence type="predicted"/>
<evidence type="ECO:0000313" key="1">
    <source>
        <dbReference type="EMBL" id="KAJ5330352.1"/>
    </source>
</evidence>
<dbReference type="CDD" id="cd09917">
    <property type="entry name" value="F-box_SF"/>
    <property type="match status" value="1"/>
</dbReference>
<dbReference type="InterPro" id="IPR036047">
    <property type="entry name" value="F-box-like_dom_sf"/>
</dbReference>